<sequence length="60" mass="6659">MSTIDEYAYTDFNENPSLINEIVRLEERLKRETGQSVTLIAYSLTDAASDSGTCRAGLND</sequence>
<dbReference type="Proteomes" id="UP000307943">
    <property type="component" value="Unassembled WGS sequence"/>
</dbReference>
<evidence type="ECO:0000313" key="2">
    <source>
        <dbReference type="Proteomes" id="UP000307943"/>
    </source>
</evidence>
<evidence type="ECO:0000313" key="1">
    <source>
        <dbReference type="EMBL" id="TNJ67073.1"/>
    </source>
</evidence>
<dbReference type="AlphaFoldDB" id="A0A5C4TDC2"/>
<protein>
    <submittedName>
        <fullName evidence="1">Uncharacterized protein</fullName>
    </submittedName>
</protein>
<accession>A0A5C4TDC2</accession>
<dbReference type="RefSeq" id="WP_139601208.1">
    <property type="nucleotide sequence ID" value="NZ_VDCQ01000006.1"/>
</dbReference>
<gene>
    <name evidence="1" type="ORF">FE784_05850</name>
</gene>
<proteinExistence type="predicted"/>
<dbReference type="OrthoDB" id="2648705at2"/>
<keyword evidence="2" id="KW-1185">Reference proteome</keyword>
<reference evidence="1 2" key="1">
    <citation type="submission" date="2019-05" db="EMBL/GenBank/DDBJ databases">
        <title>We sequenced the genome of Paenibacillus hemerocallicola KCTC 33185 for further insight into its adaptation and study the phylogeny of Paenibacillus.</title>
        <authorList>
            <person name="Narsing Rao M.P."/>
        </authorList>
    </citation>
    <scope>NUCLEOTIDE SEQUENCE [LARGE SCALE GENOMIC DNA]</scope>
    <source>
        <strain evidence="1 2">KCTC 33185</strain>
    </source>
</reference>
<organism evidence="1 2">
    <name type="scientific">Paenibacillus hemerocallicola</name>
    <dbReference type="NCBI Taxonomy" id="1172614"/>
    <lineage>
        <taxon>Bacteria</taxon>
        <taxon>Bacillati</taxon>
        <taxon>Bacillota</taxon>
        <taxon>Bacilli</taxon>
        <taxon>Bacillales</taxon>
        <taxon>Paenibacillaceae</taxon>
        <taxon>Paenibacillus</taxon>
    </lineage>
</organism>
<name>A0A5C4TDC2_9BACL</name>
<comment type="caution">
    <text evidence="1">The sequence shown here is derived from an EMBL/GenBank/DDBJ whole genome shotgun (WGS) entry which is preliminary data.</text>
</comment>
<dbReference type="EMBL" id="VDCQ01000006">
    <property type="protein sequence ID" value="TNJ67073.1"/>
    <property type="molecule type" value="Genomic_DNA"/>
</dbReference>